<evidence type="ECO:0000256" key="7">
    <source>
        <dbReference type="SAM" id="Phobius"/>
    </source>
</evidence>
<evidence type="ECO:0000256" key="5">
    <source>
        <dbReference type="RuleBase" id="RU003750"/>
    </source>
</evidence>
<name>A0ABQ7JA14_9APIC</name>
<dbReference type="InterPro" id="IPR000462">
    <property type="entry name" value="CDP-OH_P_trans"/>
</dbReference>
<dbReference type="InterPro" id="IPR043130">
    <property type="entry name" value="CDP-OH_PTrfase_TM_dom"/>
</dbReference>
<feature type="compositionally biased region" description="Low complexity" evidence="6">
    <location>
        <begin position="59"/>
        <end position="72"/>
    </location>
</feature>
<keyword evidence="3 5" id="KW-0808">Transferase</keyword>
<feature type="transmembrane region" description="Helical" evidence="7">
    <location>
        <begin position="331"/>
        <end position="352"/>
    </location>
</feature>
<dbReference type="PROSITE" id="PS00379">
    <property type="entry name" value="CDP_ALCOHOL_P_TRANSF"/>
    <property type="match status" value="1"/>
</dbReference>
<evidence type="ECO:0000313" key="9">
    <source>
        <dbReference type="Proteomes" id="UP000823046"/>
    </source>
</evidence>
<gene>
    <name evidence="8" type="ORF">IE077_002755</name>
</gene>
<comment type="caution">
    <text evidence="8">The sequence shown here is derived from an EMBL/GenBank/DDBJ whole genome shotgun (WGS) entry which is preliminary data.</text>
</comment>
<feature type="transmembrane region" description="Helical" evidence="7">
    <location>
        <begin position="225"/>
        <end position="244"/>
    </location>
</feature>
<feature type="transmembrane region" description="Helical" evidence="7">
    <location>
        <begin position="294"/>
        <end position="319"/>
    </location>
</feature>
<dbReference type="PANTHER" id="PTHR10414:SF37">
    <property type="entry name" value="BB IN A BOXCAR, ISOFORM C"/>
    <property type="match status" value="1"/>
</dbReference>
<keyword evidence="7" id="KW-1133">Transmembrane helix</keyword>
<comment type="subcellular location">
    <subcellularLocation>
        <location evidence="1">Membrane</location>
    </subcellularLocation>
</comment>
<sequence length="408" mass="45220">MAIQNFPSGILPSSGASITMHLENVSLNPTNSTRNTEPTKKLRRPPPPPLKSPGMGLISSQGGPSNPSSSLSTTIPERNSPVSTSSYCYTPPMTSPFYNSILSPLCDRLCFLLPLSLHPDHISWCGLLFAWIAFVFIGQKPLFFQYLSFENTIFSGVTFLLFAHRYLISAICWILYSLCDNLDGKQARRLKLSSRSGEFVDHACDSLVVTLACLMWLHLLSPDGFQSWRVIIVLVVGQWPFLSATWGHDIIGRLLLGSNCNGKSIFTVDELNFLAIPFGIFLRYTHPRLWDTSIVYMLGITEASSPFIFSVVTHIAAFLGCTNEILSIGSFCVLCICVGVFLLNIQVLAHLFSLKHLPNLLPGVFFTTTSLWFSPSEIVLIAPFSLICIELIAMRLQLHSTMKYIVSG</sequence>
<proteinExistence type="inferred from homology"/>
<dbReference type="Proteomes" id="UP000823046">
    <property type="component" value="Unassembled WGS sequence"/>
</dbReference>
<dbReference type="EMBL" id="JADAQX010000288">
    <property type="protein sequence ID" value="KAF8820841.1"/>
    <property type="molecule type" value="Genomic_DNA"/>
</dbReference>
<feature type="transmembrane region" description="Helical" evidence="7">
    <location>
        <begin position="372"/>
        <end position="393"/>
    </location>
</feature>
<dbReference type="Pfam" id="PF01066">
    <property type="entry name" value="CDP-OH_P_transf"/>
    <property type="match status" value="1"/>
</dbReference>
<evidence type="ECO:0000313" key="8">
    <source>
        <dbReference type="EMBL" id="KAF8820841.1"/>
    </source>
</evidence>
<feature type="transmembrane region" description="Helical" evidence="7">
    <location>
        <begin position="265"/>
        <end position="282"/>
    </location>
</feature>
<feature type="compositionally biased region" description="Polar residues" evidence="6">
    <location>
        <begin position="25"/>
        <end position="36"/>
    </location>
</feature>
<comment type="similarity">
    <text evidence="2 5">Belongs to the CDP-alcohol phosphatidyltransferase class-I family.</text>
</comment>
<feature type="transmembrane region" description="Helical" evidence="7">
    <location>
        <begin position="121"/>
        <end position="139"/>
    </location>
</feature>
<keyword evidence="7" id="KW-0812">Transmembrane</keyword>
<dbReference type="Gene3D" id="1.20.120.1760">
    <property type="match status" value="1"/>
</dbReference>
<organism evidence="8 9">
    <name type="scientific">Cardiosporidium cionae</name>
    <dbReference type="NCBI Taxonomy" id="476202"/>
    <lineage>
        <taxon>Eukaryota</taxon>
        <taxon>Sar</taxon>
        <taxon>Alveolata</taxon>
        <taxon>Apicomplexa</taxon>
        <taxon>Aconoidasida</taxon>
        <taxon>Nephromycida</taxon>
        <taxon>Cardiosporidium</taxon>
    </lineage>
</organism>
<reference evidence="8 9" key="1">
    <citation type="journal article" date="2020" name="bioRxiv">
        <title>Metabolic contributions of an alphaproteobacterial endosymbiont in the apicomplexan Cardiosporidium cionae.</title>
        <authorList>
            <person name="Hunter E.S."/>
            <person name="Paight C.J."/>
            <person name="Lane C.E."/>
        </authorList>
    </citation>
    <scope>NUCLEOTIDE SEQUENCE [LARGE SCALE GENOMIC DNA]</scope>
    <source>
        <strain evidence="8">ESH_2018</strain>
    </source>
</reference>
<feature type="region of interest" description="Disordered" evidence="6">
    <location>
        <begin position="23"/>
        <end position="81"/>
    </location>
</feature>
<keyword evidence="9" id="KW-1185">Reference proteome</keyword>
<evidence type="ECO:0000256" key="6">
    <source>
        <dbReference type="SAM" id="MobiDB-lite"/>
    </source>
</evidence>
<evidence type="ECO:0000256" key="1">
    <source>
        <dbReference type="ARBA" id="ARBA00004370"/>
    </source>
</evidence>
<feature type="transmembrane region" description="Helical" evidence="7">
    <location>
        <begin position="159"/>
        <end position="178"/>
    </location>
</feature>
<evidence type="ECO:0000256" key="4">
    <source>
        <dbReference type="ARBA" id="ARBA00023136"/>
    </source>
</evidence>
<evidence type="ECO:0000256" key="2">
    <source>
        <dbReference type="ARBA" id="ARBA00010441"/>
    </source>
</evidence>
<dbReference type="InterPro" id="IPR014472">
    <property type="entry name" value="CHOPT"/>
</dbReference>
<dbReference type="PANTHER" id="PTHR10414">
    <property type="entry name" value="ETHANOLAMINEPHOSPHOTRANSFERASE"/>
    <property type="match status" value="1"/>
</dbReference>
<evidence type="ECO:0000256" key="3">
    <source>
        <dbReference type="ARBA" id="ARBA00022679"/>
    </source>
</evidence>
<keyword evidence="4 7" id="KW-0472">Membrane</keyword>
<dbReference type="InterPro" id="IPR048254">
    <property type="entry name" value="CDP_ALCOHOL_P_TRANSF_CS"/>
</dbReference>
<accession>A0ABQ7JA14</accession>
<protein>
    <submittedName>
        <fullName evidence="8">Uncharacterized protein</fullName>
    </submittedName>
</protein>